<reference evidence="1 2" key="3">
    <citation type="journal article" date="2008" name="BMC Genomics">
        <title>The genome of the versatile nitrogen fixer Azorhizobium caulinodans ORS571.</title>
        <authorList>
            <person name="Lee KB."/>
            <person name="Backer P.D."/>
            <person name="Aono T."/>
            <person name="Liu CT."/>
            <person name="Suzuki S."/>
            <person name="Suzuki T."/>
            <person name="Kaneko T."/>
            <person name="Yamada M."/>
            <person name="Tabata S."/>
            <person name="Kupfer D.M."/>
            <person name="Najar F.Z."/>
            <person name="Wiley G.B."/>
            <person name="Roe B."/>
            <person name="Binnewies T.T."/>
            <person name="Ussery D.W."/>
            <person name="D'Haeze W."/>
            <person name="Herder J.D."/>
            <person name="Gevers D."/>
            <person name="Vereecke D."/>
            <person name="Holsters M."/>
            <person name="Oyaizu H."/>
        </authorList>
    </citation>
    <scope>NUCLEOTIDE SEQUENCE [LARGE SCALE GENOMIC DNA]</scope>
    <source>
        <strain evidence="2">ATCC 43989 / DSM 5975 / JCM 20966 / LMG 6465 / NBRC 14845 / NCIMB 13405 / ORS 571</strain>
    </source>
</reference>
<name>A8IC38_AZOC5</name>
<evidence type="ECO:0000313" key="1">
    <source>
        <dbReference type="EMBL" id="BAF89154.1"/>
    </source>
</evidence>
<evidence type="ECO:0000313" key="2">
    <source>
        <dbReference type="Proteomes" id="UP000000270"/>
    </source>
</evidence>
<proteinExistence type="predicted"/>
<keyword evidence="2" id="KW-1185">Reference proteome</keyword>
<organism evidence="1 2">
    <name type="scientific">Azorhizobium caulinodans (strain ATCC 43989 / DSM 5975 / JCM 20966 / LMG 6465 / NBRC 14845 / NCIMB 13405 / ORS 571)</name>
    <dbReference type="NCBI Taxonomy" id="438753"/>
    <lineage>
        <taxon>Bacteria</taxon>
        <taxon>Pseudomonadati</taxon>
        <taxon>Pseudomonadota</taxon>
        <taxon>Alphaproteobacteria</taxon>
        <taxon>Hyphomicrobiales</taxon>
        <taxon>Xanthobacteraceae</taxon>
        <taxon>Azorhizobium</taxon>
    </lineage>
</organism>
<reference evidence="1 2" key="6">
    <citation type="journal article" date="2011" name="Appl. Environ. Microbiol.">
        <title>Involvement of the azorhizobial chromosome partition gene (parA) in the onset of bacteroid differentiation during Sesbania rostrata stem nodule development.</title>
        <authorList>
            <person name="Liu CT."/>
            <person name="Lee KB."/>
            <person name="Wang YS."/>
            <person name="Peng MH."/>
            <person name="Lee KT."/>
            <person name="Suzuki S."/>
            <person name="Suzuki T."/>
            <person name="Oyaizu H."/>
        </authorList>
    </citation>
    <scope>NUCLEOTIDE SEQUENCE [LARGE SCALE GENOMIC DNA]</scope>
    <source>
        <strain evidence="2">ATCC 43989 / DSM 5975 / JCM 20966 / LMG 6465 / NBRC 14845 / NCIMB 13405 / ORS 571</strain>
    </source>
</reference>
<dbReference type="RefSeq" id="WP_012171680.1">
    <property type="nucleotide sequence ID" value="NC_009937.1"/>
</dbReference>
<dbReference type="HOGENOM" id="CLU_2420670_0_0_5"/>
<dbReference type="AlphaFoldDB" id="A8IC38"/>
<dbReference type="Proteomes" id="UP000000270">
    <property type="component" value="Chromosome"/>
</dbReference>
<gene>
    <name evidence="1" type="ordered locus">AZC_3156</name>
</gene>
<protein>
    <submittedName>
        <fullName evidence="1">Uncharacterized protein</fullName>
    </submittedName>
</protein>
<dbReference type="KEGG" id="azc:AZC_3156"/>
<reference evidence="1 2" key="1">
    <citation type="journal article" date="2007" name="Appl. Environ. Microbiol.">
        <title>Rhizobial factors required for stem nodule maturation and maintenance in Sesbania rostrata-Azorhizobium caulinodans ORS571 symbiosis.</title>
        <authorList>
            <person name="Suzuki S."/>
            <person name="Aono T."/>
            <person name="Lee KB."/>
            <person name="Suzuki T."/>
            <person name="Liu CT."/>
            <person name="Miwa H."/>
            <person name="Wakao S."/>
            <person name="Iki T."/>
            <person name="Oyaizu H."/>
        </authorList>
    </citation>
    <scope>NUCLEOTIDE SEQUENCE [LARGE SCALE GENOMIC DNA]</scope>
    <source>
        <strain evidence="2">ATCC 43989 / DSM 5975 / JCM 20966 / LMG 6465 / NBRC 14845 / NCIMB 13405 / ORS 571</strain>
    </source>
</reference>
<sequence length="91" mass="9887">MTIKTIGNVVHLPAPPEAPQAASAPIPTSPSDQIYAQAVDALSDYRRLAAIPELSAGQKREIDLARDRVVEYLCLARAIARIEQQDLPAIR</sequence>
<accession>A8IC38</accession>
<reference evidence="1 2" key="4">
    <citation type="journal article" date="2009" name="Appl. Environ. Microbiol.">
        <title>Comparative genome-wide transcriptional profiling of Azorhizobium caulinodans ORS571 grown under free-living and symbiotic conditions.</title>
        <authorList>
            <person name="Tsukada S."/>
            <person name="Aono T."/>
            <person name="Akiba N."/>
            <person name="Lee KB."/>
            <person name="Liu CT."/>
            <person name="Toyazaki H."/>
            <person name="Oyaizu H."/>
        </authorList>
    </citation>
    <scope>NUCLEOTIDE SEQUENCE [LARGE SCALE GENOMIC DNA]</scope>
    <source>
        <strain evidence="2">ATCC 43989 / DSM 5975 / JCM 20966 / LMG 6465 / NBRC 14845 / NCIMB 13405 / ORS 571</strain>
    </source>
</reference>
<reference evidence="1 2" key="5">
    <citation type="journal article" date="2010" name="Appl. Environ. Microbiol.">
        <title>phrR-like gene praR of Azorhizobium caulinodans ORS571 is essential for symbiosis with Sesbania rostrata and is involved in expression of reb genes.</title>
        <authorList>
            <person name="Akiba N."/>
            <person name="Aono T."/>
            <person name="Toyazaki H."/>
            <person name="Sato S."/>
            <person name="Oyaizu H."/>
        </authorList>
    </citation>
    <scope>NUCLEOTIDE SEQUENCE [LARGE SCALE GENOMIC DNA]</scope>
    <source>
        <strain evidence="2">ATCC 43989 / DSM 5975 / JCM 20966 / LMG 6465 / NBRC 14845 / NCIMB 13405 / ORS 571</strain>
    </source>
</reference>
<reference evidence="2" key="2">
    <citation type="submission" date="2007-04" db="EMBL/GenBank/DDBJ databases">
        <title>Complete genome sequence of the nitrogen-fixing bacterium Azorhizobium caulinodans ORS571.</title>
        <authorList>
            <person name="Lee K.B."/>
            <person name="Backer P.D."/>
            <person name="Aono T."/>
            <person name="Liu C.T."/>
            <person name="Suzuki S."/>
            <person name="Suzuki T."/>
            <person name="Kaneko T."/>
            <person name="Yamada M."/>
            <person name="Tabata S."/>
            <person name="Kupfer D.M."/>
            <person name="Najar F.Z."/>
            <person name="Wiley G.B."/>
            <person name="Roe B."/>
            <person name="Binnewies T."/>
            <person name="Ussery D."/>
            <person name="Vereecke D."/>
            <person name="Gevers D."/>
            <person name="Holsters M."/>
            <person name="Oyaizu H."/>
        </authorList>
    </citation>
    <scope>NUCLEOTIDE SEQUENCE [LARGE SCALE GENOMIC DNA]</scope>
    <source>
        <strain evidence="2">ATCC 43989 / DSM 5975 / JCM 20966 / LMG 6465 / NBRC 14845 / NCIMB 13405 / ORS 571</strain>
    </source>
</reference>
<dbReference type="EMBL" id="AP009384">
    <property type="protein sequence ID" value="BAF89154.1"/>
    <property type="molecule type" value="Genomic_DNA"/>
</dbReference>